<name>A0A5B6VXH6_9ROSI</name>
<dbReference type="PANTHER" id="PTHR48200">
    <property type="entry name" value="PROTEIN, PUTATIVE-RELATED"/>
    <property type="match status" value="1"/>
</dbReference>
<dbReference type="PANTHER" id="PTHR48200:SF1">
    <property type="entry name" value="AMINOTRANSFERASE-LIKE PLANT MOBILE DOMAIN-CONTAINING PROTEIN"/>
    <property type="match status" value="1"/>
</dbReference>
<dbReference type="EMBL" id="SMMG02000005">
    <property type="protein sequence ID" value="KAA3473598.1"/>
    <property type="molecule type" value="Genomic_DNA"/>
</dbReference>
<dbReference type="Proteomes" id="UP000325315">
    <property type="component" value="Unassembled WGS sequence"/>
</dbReference>
<evidence type="ECO:0000313" key="2">
    <source>
        <dbReference type="EMBL" id="KAA3473598.1"/>
    </source>
</evidence>
<proteinExistence type="predicted"/>
<dbReference type="AlphaFoldDB" id="A0A5B6VXH6"/>
<evidence type="ECO:0000313" key="3">
    <source>
        <dbReference type="Proteomes" id="UP000325315"/>
    </source>
</evidence>
<protein>
    <submittedName>
        <fullName evidence="2">Polyamine-modulated factor 1-binding protein 1-like</fullName>
    </submittedName>
</protein>
<comment type="caution">
    <text evidence="2">The sequence shown here is derived from an EMBL/GenBank/DDBJ whole genome shotgun (WGS) entry which is preliminary data.</text>
</comment>
<gene>
    <name evidence="2" type="ORF">EPI10_023963</name>
</gene>
<keyword evidence="3" id="KW-1185">Reference proteome</keyword>
<evidence type="ECO:0000256" key="1">
    <source>
        <dbReference type="SAM" id="MobiDB-lite"/>
    </source>
</evidence>
<reference evidence="3" key="1">
    <citation type="journal article" date="2019" name="Plant Biotechnol. J.">
        <title>Genome sequencing of the Australian wild diploid species Gossypium australe highlights disease resistance and delayed gland morphogenesis.</title>
        <authorList>
            <person name="Cai Y."/>
            <person name="Cai X."/>
            <person name="Wang Q."/>
            <person name="Wang P."/>
            <person name="Zhang Y."/>
            <person name="Cai C."/>
            <person name="Xu Y."/>
            <person name="Wang K."/>
            <person name="Zhou Z."/>
            <person name="Wang C."/>
            <person name="Geng S."/>
            <person name="Li B."/>
            <person name="Dong Q."/>
            <person name="Hou Y."/>
            <person name="Wang H."/>
            <person name="Ai P."/>
            <person name="Liu Z."/>
            <person name="Yi F."/>
            <person name="Sun M."/>
            <person name="An G."/>
            <person name="Cheng J."/>
            <person name="Zhang Y."/>
            <person name="Shi Q."/>
            <person name="Xie Y."/>
            <person name="Shi X."/>
            <person name="Chang Y."/>
            <person name="Huang F."/>
            <person name="Chen Y."/>
            <person name="Hong S."/>
            <person name="Mi L."/>
            <person name="Sun Q."/>
            <person name="Zhang L."/>
            <person name="Zhou B."/>
            <person name="Peng R."/>
            <person name="Zhang X."/>
            <person name="Liu F."/>
        </authorList>
    </citation>
    <scope>NUCLEOTIDE SEQUENCE [LARGE SCALE GENOMIC DNA]</scope>
    <source>
        <strain evidence="3">cv. PA1801</strain>
    </source>
</reference>
<feature type="region of interest" description="Disordered" evidence="1">
    <location>
        <begin position="77"/>
        <end position="99"/>
    </location>
</feature>
<organism evidence="2 3">
    <name type="scientific">Gossypium australe</name>
    <dbReference type="NCBI Taxonomy" id="47621"/>
    <lineage>
        <taxon>Eukaryota</taxon>
        <taxon>Viridiplantae</taxon>
        <taxon>Streptophyta</taxon>
        <taxon>Embryophyta</taxon>
        <taxon>Tracheophyta</taxon>
        <taxon>Spermatophyta</taxon>
        <taxon>Magnoliopsida</taxon>
        <taxon>eudicotyledons</taxon>
        <taxon>Gunneridae</taxon>
        <taxon>Pentapetalae</taxon>
        <taxon>rosids</taxon>
        <taxon>malvids</taxon>
        <taxon>Malvales</taxon>
        <taxon>Malvaceae</taxon>
        <taxon>Malvoideae</taxon>
        <taxon>Gossypium</taxon>
    </lineage>
</organism>
<sequence>MATPEYKEWLRKRINDNILKPSLKGAWSLKECLQVIPSELEIIKQDFERQSLELGKKIEKLEEEKMYLKLDVDAQKSEAEKAKKEKRVIEEDRDSLKTE</sequence>
<accession>A0A5B6VXH6</accession>